<dbReference type="EMBL" id="LR593886">
    <property type="protein sequence ID" value="VTS00966.1"/>
    <property type="molecule type" value="Genomic_DNA"/>
</dbReference>
<evidence type="ECO:0000313" key="2">
    <source>
        <dbReference type="EMBL" id="VTS00966.1"/>
    </source>
</evidence>
<sequence>MRTLLTIGLLTSAPTSARPPTLALGNCPRPTARNGQRAQKAVGRPGWAVEAQGNDIVIRRQKKAAMAHTLPNSINGKPTPTGEDTIQLVLRFAPKISMDEYERLAAINAASNKEYERLHRAVGLPHKFDDFLATPPRGEGTSSSVPGSRGQGAPAPTAGPRHLFAPSPR</sequence>
<keyword evidence="3" id="KW-1185">Reference proteome</keyword>
<dbReference type="KEGG" id="gms:SOIL9_80070"/>
<protein>
    <submittedName>
        <fullName evidence="2">Uncharacterized protein</fullName>
    </submittedName>
</protein>
<feature type="region of interest" description="Disordered" evidence="1">
    <location>
        <begin position="129"/>
        <end position="169"/>
    </location>
</feature>
<proteinExistence type="predicted"/>
<name>A0A6P2DKI7_9BACT</name>
<dbReference type="Proteomes" id="UP000464178">
    <property type="component" value="Chromosome"/>
</dbReference>
<evidence type="ECO:0000313" key="3">
    <source>
        <dbReference type="Proteomes" id="UP000464178"/>
    </source>
</evidence>
<reference evidence="2 3" key="1">
    <citation type="submission" date="2019-05" db="EMBL/GenBank/DDBJ databases">
        <authorList>
            <consortium name="Science for Life Laboratories"/>
        </authorList>
    </citation>
    <scope>NUCLEOTIDE SEQUENCE [LARGE SCALE GENOMIC DNA]</scope>
    <source>
        <strain evidence="2">Soil9</strain>
    </source>
</reference>
<accession>A0A6P2DKI7</accession>
<gene>
    <name evidence="2" type="ORF">SOIL9_80070</name>
</gene>
<dbReference type="AlphaFoldDB" id="A0A6P2DKI7"/>
<organism evidence="2 3">
    <name type="scientific">Gemmata massiliana</name>
    <dbReference type="NCBI Taxonomy" id="1210884"/>
    <lineage>
        <taxon>Bacteria</taxon>
        <taxon>Pseudomonadati</taxon>
        <taxon>Planctomycetota</taxon>
        <taxon>Planctomycetia</taxon>
        <taxon>Gemmatales</taxon>
        <taxon>Gemmataceae</taxon>
        <taxon>Gemmata</taxon>
    </lineage>
</organism>
<evidence type="ECO:0000256" key="1">
    <source>
        <dbReference type="SAM" id="MobiDB-lite"/>
    </source>
</evidence>